<evidence type="ECO:0000256" key="2">
    <source>
        <dbReference type="ARBA" id="ARBA00022737"/>
    </source>
</evidence>
<dbReference type="PANTHER" id="PTHR10971">
    <property type="entry name" value="MRNA EXPORT FACTOR AND BUB3"/>
    <property type="match status" value="1"/>
</dbReference>
<feature type="repeat" description="WD" evidence="3">
    <location>
        <begin position="256"/>
        <end position="290"/>
    </location>
</feature>
<reference evidence="4 5" key="1">
    <citation type="submission" date="2018-06" db="EMBL/GenBank/DDBJ databases">
        <title>Whole genome sequencing of Candida tropicalis (genome annotated by CSBL at Korea University).</title>
        <authorList>
            <person name="Ahn J."/>
        </authorList>
    </citation>
    <scope>NUCLEOTIDE SEQUENCE [LARGE SCALE GENOMIC DNA]</scope>
    <source>
        <strain evidence="4 5">ATCC 20962</strain>
    </source>
</reference>
<evidence type="ECO:0000256" key="3">
    <source>
        <dbReference type="PROSITE-ProRule" id="PRU00221"/>
    </source>
</evidence>
<dbReference type="InterPro" id="IPR001680">
    <property type="entry name" value="WD40_rpt"/>
</dbReference>
<name>A0A367XVC7_9ASCO</name>
<dbReference type="InterPro" id="IPR036322">
    <property type="entry name" value="WD40_repeat_dom_sf"/>
</dbReference>
<dbReference type="OrthoDB" id="10262475at2759"/>
<dbReference type="AlphaFoldDB" id="A0A367XVC7"/>
<gene>
    <name evidence="4" type="primary">bub3_2</name>
    <name evidence="4" type="ORF">Cantr_06673</name>
</gene>
<keyword evidence="2" id="KW-0677">Repeat</keyword>
<organism evidence="4 5">
    <name type="scientific">Candida viswanathii</name>
    <dbReference type="NCBI Taxonomy" id="5486"/>
    <lineage>
        <taxon>Eukaryota</taxon>
        <taxon>Fungi</taxon>
        <taxon>Dikarya</taxon>
        <taxon>Ascomycota</taxon>
        <taxon>Saccharomycotina</taxon>
        <taxon>Pichiomycetes</taxon>
        <taxon>Debaryomycetaceae</taxon>
        <taxon>Candida/Lodderomyces clade</taxon>
        <taxon>Candida</taxon>
    </lineage>
</organism>
<dbReference type="PROSITE" id="PS00678">
    <property type="entry name" value="WD_REPEATS_1"/>
    <property type="match status" value="1"/>
</dbReference>
<evidence type="ECO:0000256" key="1">
    <source>
        <dbReference type="ARBA" id="ARBA00022574"/>
    </source>
</evidence>
<dbReference type="SMART" id="SM00320">
    <property type="entry name" value="WD40"/>
    <property type="match status" value="2"/>
</dbReference>
<evidence type="ECO:0000313" key="5">
    <source>
        <dbReference type="Proteomes" id="UP000253472"/>
    </source>
</evidence>
<dbReference type="PROSITE" id="PS50082">
    <property type="entry name" value="WD_REPEATS_2"/>
    <property type="match status" value="1"/>
</dbReference>
<evidence type="ECO:0000313" key="4">
    <source>
        <dbReference type="EMBL" id="RCK57567.1"/>
    </source>
</evidence>
<comment type="caution">
    <text evidence="4">The sequence shown here is derived from an EMBL/GenBank/DDBJ whole genome shotgun (WGS) entry which is preliminary data.</text>
</comment>
<accession>A0A367XVC7</accession>
<protein>
    <submittedName>
        <fullName evidence="4">Mitotic checkpoint protein BUB3</fullName>
    </submittedName>
</protein>
<sequence>MTPFVELKTPKNLDIVSDMCFSPLDENQLLASTWSSEIFIYSCHSIAHAHEEPTLDPVHVFKTADVPVCMLYEARHRVPYVGLLDGSVRELDFENGKLGSTNIGVPVDESEISGGINNLCGIDATSIVASSFNGKVQVIDTRQQKPRLVFSNKRKIFTMDTTDTHLVLGLQKNIIEIYDIKKLDVPVETREAGLKYQIKDIKSFPNQQGFALATIDGRVSVDYFSTDTGFLEENRFTFKCHRHHDKETGVDLVYPVNTLAFNKRYGTLFTGGSDGHVCLWDFDKRKRMKNFPVFLSAEEEPESVAKLVLNGLDSLLAVATSDDNYIRKRRLSESESSRTPSRIYVKCFSENECRPKK</sequence>
<keyword evidence="1 3" id="KW-0853">WD repeat</keyword>
<dbReference type="EMBL" id="QLNQ01000028">
    <property type="protein sequence ID" value="RCK57567.1"/>
    <property type="molecule type" value="Genomic_DNA"/>
</dbReference>
<dbReference type="Proteomes" id="UP000253472">
    <property type="component" value="Unassembled WGS sequence"/>
</dbReference>
<dbReference type="Pfam" id="PF00400">
    <property type="entry name" value="WD40"/>
    <property type="match status" value="1"/>
</dbReference>
<dbReference type="InterPro" id="IPR019775">
    <property type="entry name" value="WD40_repeat_CS"/>
</dbReference>
<dbReference type="Gene3D" id="2.130.10.10">
    <property type="entry name" value="YVTN repeat-like/Quinoprotein amine dehydrogenase"/>
    <property type="match status" value="1"/>
</dbReference>
<dbReference type="SUPFAM" id="SSF50978">
    <property type="entry name" value="WD40 repeat-like"/>
    <property type="match status" value="1"/>
</dbReference>
<keyword evidence="5" id="KW-1185">Reference proteome</keyword>
<dbReference type="STRING" id="5486.A0A367XVC7"/>
<proteinExistence type="predicted"/>
<dbReference type="InterPro" id="IPR015943">
    <property type="entry name" value="WD40/YVTN_repeat-like_dom_sf"/>
</dbReference>